<dbReference type="SMART" id="SM00487">
    <property type="entry name" value="DEXDc"/>
    <property type="match status" value="1"/>
</dbReference>
<proteinExistence type="inferred from homology"/>
<gene>
    <name evidence="12" type="ORF">GUH15_10770</name>
    <name evidence="11" type="ORF">XAC3562_860030</name>
</gene>
<keyword evidence="3" id="KW-0479">Metal-binding</keyword>
<evidence type="ECO:0000313" key="13">
    <source>
        <dbReference type="Proteomes" id="UP000052230"/>
    </source>
</evidence>
<dbReference type="InterPro" id="IPR014001">
    <property type="entry name" value="Helicase_ATP-bd"/>
</dbReference>
<dbReference type="GO" id="GO:0051607">
    <property type="term" value="P:defense response to virus"/>
    <property type="evidence" value="ECO:0007669"/>
    <property type="project" value="UniProtKB-KW"/>
</dbReference>
<evidence type="ECO:0000259" key="9">
    <source>
        <dbReference type="PROSITE" id="PS51192"/>
    </source>
</evidence>
<dbReference type="GO" id="GO:0003677">
    <property type="term" value="F:DNA binding"/>
    <property type="evidence" value="ECO:0007669"/>
    <property type="project" value="TreeGrafter"/>
</dbReference>
<name>A0A0U4YRF8_XANCI</name>
<evidence type="ECO:0000256" key="5">
    <source>
        <dbReference type="ARBA" id="ARBA00022801"/>
    </source>
</evidence>
<evidence type="ECO:0000256" key="2">
    <source>
        <dbReference type="ARBA" id="ARBA00009046"/>
    </source>
</evidence>
<dbReference type="InterPro" id="IPR027417">
    <property type="entry name" value="P-loop_NTPase"/>
</dbReference>
<dbReference type="KEGG" id="xcr:J163_03987"/>
<dbReference type="GO" id="GO:0005524">
    <property type="term" value="F:ATP binding"/>
    <property type="evidence" value="ECO:0007669"/>
    <property type="project" value="UniProtKB-KW"/>
</dbReference>
<dbReference type="Proteomes" id="UP000653002">
    <property type="component" value="Unassembled WGS sequence"/>
</dbReference>
<dbReference type="Gene3D" id="1.10.3210.30">
    <property type="match status" value="1"/>
</dbReference>
<dbReference type="SUPFAM" id="SSF52540">
    <property type="entry name" value="P-loop containing nucleoside triphosphate hydrolases"/>
    <property type="match status" value="1"/>
</dbReference>
<dbReference type="KEGG" id="xcm:J164_03988"/>
<sequence>MDFFAHSTKRQDRSDWQRLADHLLAVGERAARNAAPFGGQLLASLAGQLHDLGKYTQKFQGRLDGDPARVDHATWGARIACERYGTAGTLLAYGIAGHHAGLADGRPGHAAQSRPSLHERLSEDYRERELPPLLSDWERELSLPAKLALPDGFIGHPRQERRPFQLTVLTRMIFSCLVDSDFTETDDFYRRLEGRQSRAEDTGTRPALPELRQCLDAHLSTLPTEGGINPLRAQILSEVRAKAGMRPGLFSLTVPTGGGKTLASLAFALDHAIAHGLRRVIYVIPFTSIVEQTVQVFRHALGVQERDDIVLEHHSAFFDDPTKAPQSIDKRKLAMENWDAPIVVTTAVQFFESLFADRPSRCRKLHNIAGSVVVLDEAQTLPHALLRPCVALLDELARNYRVSPVLCTATQPTLRLDQGFVGGLDQVRELVDDPPALYARLRRVQVRHVGTLDDAALTDHLRQREQVLCIVNNRRHARHLFDAIADRPGARHLTTLMHARHRSAVLAELREDLKAGRPCRLVATSLIEAGVDVDFPTVLRAEAGLDSIAQAAGRCNREGLRPVEVSQVQVFAPANPDWAPPKELDLFAEVFRGIERTHRNDLLAMAAVADYFAALYRRLGDGRLDREDVLGLLRDADIKGLPLDTLARKFKMIQTTLRPLIVPYAPYAEGCDKEVPEVADILRQLEHAEHVGVAGAARRLQPWLVQVPEQAYRALWQANAIAPVAQARYGEQFVRLVNPRLYDPRFGLRWDDSPQFLAAEALVQ</sequence>
<dbReference type="PANTHER" id="PTHR47962:SF5">
    <property type="entry name" value="ATP-DEPENDENT HELICASE LHR-RELATED"/>
    <property type="match status" value="1"/>
</dbReference>
<dbReference type="GO" id="GO:0004519">
    <property type="term" value="F:endonuclease activity"/>
    <property type="evidence" value="ECO:0007669"/>
    <property type="project" value="UniProtKB-KW"/>
</dbReference>
<evidence type="ECO:0000256" key="6">
    <source>
        <dbReference type="ARBA" id="ARBA00022806"/>
    </source>
</evidence>
<evidence type="ECO:0000256" key="7">
    <source>
        <dbReference type="ARBA" id="ARBA00022840"/>
    </source>
</evidence>
<dbReference type="RefSeq" id="WP_005927109.1">
    <property type="nucleotide sequence ID" value="NZ_CAVLHM010000021.1"/>
</dbReference>
<comment type="similarity">
    <text evidence="1">In the N-terminal section; belongs to the CRISPR-associated nuclease Cas3-HD family.</text>
</comment>
<dbReference type="KEGG" id="xcn:J169_04012"/>
<dbReference type="InterPro" id="IPR054712">
    <property type="entry name" value="Cas3-like_dom"/>
</dbReference>
<dbReference type="InterPro" id="IPR052511">
    <property type="entry name" value="ATP-dep_Helicase"/>
</dbReference>
<dbReference type="InterPro" id="IPR038257">
    <property type="entry name" value="CRISPR-assoc_Cas3_HD_sf"/>
</dbReference>
<dbReference type="GO" id="GO:0016887">
    <property type="term" value="F:ATP hydrolysis activity"/>
    <property type="evidence" value="ECO:0007669"/>
    <property type="project" value="TreeGrafter"/>
</dbReference>
<dbReference type="KEGG" id="xcw:J162_03992"/>
<dbReference type="PATRIC" id="fig|434928.28.peg.4158"/>
<accession>A0A0U4YRF8</accession>
<dbReference type="InterPro" id="IPR011545">
    <property type="entry name" value="DEAD/DEAH_box_helicase_dom"/>
</dbReference>
<dbReference type="NCBIfam" id="TIGR01596">
    <property type="entry name" value="cas3_HD"/>
    <property type="match status" value="1"/>
</dbReference>
<comment type="similarity">
    <text evidence="2">In the central section; belongs to the CRISPR-associated helicase Cas3 family.</text>
</comment>
<keyword evidence="7" id="KW-0067">ATP-binding</keyword>
<dbReference type="GO" id="GO:0046872">
    <property type="term" value="F:metal ion binding"/>
    <property type="evidence" value="ECO:0007669"/>
    <property type="project" value="UniProtKB-KW"/>
</dbReference>
<feature type="domain" description="Helicase ATP-binding" evidence="9">
    <location>
        <begin position="241"/>
        <end position="429"/>
    </location>
</feature>
<keyword evidence="13" id="KW-1185">Reference proteome</keyword>
<dbReference type="PROSITE" id="PS51643">
    <property type="entry name" value="HD_CAS3"/>
    <property type="match status" value="1"/>
</dbReference>
<evidence type="ECO:0000256" key="3">
    <source>
        <dbReference type="ARBA" id="ARBA00022723"/>
    </source>
</evidence>
<reference evidence="12" key="2">
    <citation type="submission" date="2020-01" db="EMBL/GenBank/DDBJ databases">
        <authorList>
            <person name="Richard D."/>
        </authorList>
    </citation>
    <scope>NUCLEOTIDE SEQUENCE</scope>
    <source>
        <strain evidence="12">JP541</strain>
    </source>
</reference>
<dbReference type="GeneID" id="66912858"/>
<comment type="caution">
    <text evidence="11">The sequence shown here is derived from an EMBL/GenBank/DDBJ whole genome shotgun (WGS) entry which is preliminary data.</text>
</comment>
<dbReference type="KEGG" id="xcu:J159_03987"/>
<dbReference type="EMBL" id="JAABFR010000800">
    <property type="protein sequence ID" value="MBD4336530.1"/>
    <property type="molecule type" value="Genomic_DNA"/>
</dbReference>
<protein>
    <submittedName>
        <fullName evidence="12">CRISPR-associated endonuclease Cas3</fullName>
    </submittedName>
</protein>
<dbReference type="Pfam" id="PF00270">
    <property type="entry name" value="DEAD"/>
    <property type="match status" value="1"/>
</dbReference>
<feature type="domain" description="HD Cas3-type" evidence="10">
    <location>
        <begin position="12"/>
        <end position="183"/>
    </location>
</feature>
<keyword evidence="12" id="KW-0255">Endonuclease</keyword>
<dbReference type="CDD" id="cd09641">
    <property type="entry name" value="Cas3''_I"/>
    <property type="match status" value="1"/>
</dbReference>
<dbReference type="AlphaFoldDB" id="A0A0U4YRF8"/>
<evidence type="ECO:0000256" key="8">
    <source>
        <dbReference type="ARBA" id="ARBA00023118"/>
    </source>
</evidence>
<dbReference type="Gene3D" id="3.40.50.300">
    <property type="entry name" value="P-loop containing nucleotide triphosphate hydrolases"/>
    <property type="match status" value="2"/>
</dbReference>
<dbReference type="CDD" id="cd17930">
    <property type="entry name" value="DEXHc_cas3"/>
    <property type="match status" value="1"/>
</dbReference>
<dbReference type="KEGG" id="xcf:J172_04005"/>
<dbReference type="PANTHER" id="PTHR47962">
    <property type="entry name" value="ATP-DEPENDENT HELICASE LHR-RELATED-RELATED"/>
    <property type="match status" value="1"/>
</dbReference>
<dbReference type="InterPro" id="IPR006483">
    <property type="entry name" value="CRISPR-assoc_Cas3_HD"/>
</dbReference>
<evidence type="ECO:0000313" key="12">
    <source>
        <dbReference type="EMBL" id="MBD4336530.1"/>
    </source>
</evidence>
<keyword evidence="8" id="KW-0051">Antiviral defense</keyword>
<evidence type="ECO:0000256" key="4">
    <source>
        <dbReference type="ARBA" id="ARBA00022741"/>
    </source>
</evidence>
<dbReference type="EMBL" id="CCXZ01000184">
    <property type="protein sequence ID" value="CEG18620.1"/>
    <property type="molecule type" value="Genomic_DNA"/>
</dbReference>
<evidence type="ECO:0000256" key="1">
    <source>
        <dbReference type="ARBA" id="ARBA00006847"/>
    </source>
</evidence>
<dbReference type="Pfam" id="PF22590">
    <property type="entry name" value="Cas3-like_C_2"/>
    <property type="match status" value="1"/>
</dbReference>
<keyword evidence="4" id="KW-0547">Nucleotide-binding</keyword>
<dbReference type="OMA" id="CIVNNRR"/>
<dbReference type="GO" id="GO:0004386">
    <property type="term" value="F:helicase activity"/>
    <property type="evidence" value="ECO:0007669"/>
    <property type="project" value="UniProtKB-KW"/>
</dbReference>
<evidence type="ECO:0000313" key="11">
    <source>
        <dbReference type="EMBL" id="CEG18620.1"/>
    </source>
</evidence>
<keyword evidence="12" id="KW-0540">Nuclease</keyword>
<organism evidence="11 13">
    <name type="scientific">Xanthomonas citri pv. citri</name>
    <dbReference type="NCBI Taxonomy" id="611301"/>
    <lineage>
        <taxon>Bacteria</taxon>
        <taxon>Pseudomonadati</taxon>
        <taxon>Pseudomonadota</taxon>
        <taxon>Gammaproteobacteria</taxon>
        <taxon>Lysobacterales</taxon>
        <taxon>Lysobacteraceae</taxon>
        <taxon>Xanthomonas</taxon>
    </lineage>
</organism>
<evidence type="ECO:0000259" key="10">
    <source>
        <dbReference type="PROSITE" id="PS51643"/>
    </source>
</evidence>
<keyword evidence="5" id="KW-0378">Hydrolase</keyword>
<dbReference type="SUPFAM" id="SSF109604">
    <property type="entry name" value="HD-domain/PDEase-like"/>
    <property type="match status" value="1"/>
</dbReference>
<dbReference type="PROSITE" id="PS51192">
    <property type="entry name" value="HELICASE_ATP_BIND_1"/>
    <property type="match status" value="1"/>
</dbReference>
<keyword evidence="6" id="KW-0347">Helicase</keyword>
<dbReference type="Proteomes" id="UP000052230">
    <property type="component" value="Unassembled WGS sequence"/>
</dbReference>
<reference evidence="11 13" key="1">
    <citation type="submission" date="2014-09" db="EMBL/GenBank/DDBJ databases">
        <authorList>
            <person name="Regsiter A."/>
        </authorList>
    </citation>
    <scope>NUCLEOTIDE SEQUENCE [LARGE SCALE GENOMIC DNA]</scope>
</reference>